<dbReference type="InterPro" id="IPR000432">
    <property type="entry name" value="DNA_mismatch_repair_MutS_C"/>
</dbReference>
<dbReference type="PANTHER" id="PTHR11361:SF99">
    <property type="entry name" value="DNA MISMATCH REPAIR PROTEIN"/>
    <property type="match status" value="1"/>
</dbReference>
<feature type="transmembrane region" description="Helical" evidence="4">
    <location>
        <begin position="215"/>
        <end position="244"/>
    </location>
</feature>
<dbReference type="GO" id="GO:0030983">
    <property type="term" value="F:mismatched DNA binding"/>
    <property type="evidence" value="ECO:0007669"/>
    <property type="project" value="InterPro"/>
</dbReference>
<dbReference type="Proteomes" id="UP000502756">
    <property type="component" value="Chromosome"/>
</dbReference>
<keyword evidence="7" id="KW-1185">Reference proteome</keyword>
<keyword evidence="3" id="KW-0238">DNA-binding</keyword>
<dbReference type="Pfam" id="PF00488">
    <property type="entry name" value="MutS_V"/>
    <property type="match status" value="1"/>
</dbReference>
<dbReference type="GO" id="GO:0005829">
    <property type="term" value="C:cytosol"/>
    <property type="evidence" value="ECO:0007669"/>
    <property type="project" value="TreeGrafter"/>
</dbReference>
<dbReference type="GO" id="GO:0140664">
    <property type="term" value="F:ATP-dependent DNA damage sensor activity"/>
    <property type="evidence" value="ECO:0007669"/>
    <property type="project" value="InterPro"/>
</dbReference>
<name>A0A6M5YFE6_9BACT</name>
<dbReference type="EMBL" id="CP053435">
    <property type="protein sequence ID" value="QJW92040.1"/>
    <property type="molecule type" value="Genomic_DNA"/>
</dbReference>
<dbReference type="Gene3D" id="3.40.50.300">
    <property type="entry name" value="P-loop containing nucleotide triphosphate hydrolases"/>
    <property type="match status" value="1"/>
</dbReference>
<keyword evidence="1" id="KW-0547">Nucleotide-binding</keyword>
<keyword evidence="4" id="KW-1133">Transmembrane helix</keyword>
<dbReference type="GO" id="GO:0006298">
    <property type="term" value="P:mismatch repair"/>
    <property type="evidence" value="ECO:0007669"/>
    <property type="project" value="InterPro"/>
</dbReference>
<protein>
    <submittedName>
        <fullName evidence="6">DNA mismatch repair protein MutS</fullName>
    </submittedName>
</protein>
<gene>
    <name evidence="6" type="ORF">HNV11_23000</name>
</gene>
<reference evidence="6 7" key="1">
    <citation type="submission" date="2020-05" db="EMBL/GenBank/DDBJ databases">
        <title>Genome sequencing of Spirosoma sp. TS118.</title>
        <authorList>
            <person name="Lee J.-H."/>
            <person name="Jeong S."/>
            <person name="Zhao L."/>
            <person name="Jung J.-H."/>
            <person name="Kim M.-K."/>
            <person name="Lim S."/>
        </authorList>
    </citation>
    <scope>NUCLEOTIDE SEQUENCE [LARGE SCALE GENOMIC DNA]</scope>
    <source>
        <strain evidence="6 7">TS118</strain>
    </source>
</reference>
<dbReference type="SUPFAM" id="SSF48334">
    <property type="entry name" value="DNA repair protein MutS, domain III"/>
    <property type="match status" value="1"/>
</dbReference>
<dbReference type="AlphaFoldDB" id="A0A6M5YFE6"/>
<proteinExistence type="predicted"/>
<feature type="domain" description="DNA mismatch repair proteins mutS family" evidence="5">
    <location>
        <begin position="419"/>
        <end position="597"/>
    </location>
</feature>
<feature type="transmembrane region" description="Helical" evidence="4">
    <location>
        <begin position="29"/>
        <end position="47"/>
    </location>
</feature>
<keyword evidence="4" id="KW-0812">Transmembrane</keyword>
<dbReference type="RefSeq" id="WP_171741891.1">
    <property type="nucleotide sequence ID" value="NZ_CP053435.1"/>
</dbReference>
<evidence type="ECO:0000256" key="1">
    <source>
        <dbReference type="ARBA" id="ARBA00022741"/>
    </source>
</evidence>
<feature type="transmembrane region" description="Helical" evidence="4">
    <location>
        <begin position="53"/>
        <end position="70"/>
    </location>
</feature>
<dbReference type="InterPro" id="IPR007696">
    <property type="entry name" value="DNA_mismatch_repair_MutS_core"/>
</dbReference>
<dbReference type="PANTHER" id="PTHR11361">
    <property type="entry name" value="DNA MISMATCH REPAIR PROTEIN MUTS FAMILY MEMBER"/>
    <property type="match status" value="1"/>
</dbReference>
<evidence type="ECO:0000256" key="3">
    <source>
        <dbReference type="ARBA" id="ARBA00023125"/>
    </source>
</evidence>
<dbReference type="SMART" id="SM00534">
    <property type="entry name" value="MUTSac"/>
    <property type="match status" value="1"/>
</dbReference>
<dbReference type="InterPro" id="IPR045076">
    <property type="entry name" value="MutS"/>
</dbReference>
<accession>A0A6M5YFE6</accession>
<dbReference type="InterPro" id="IPR036187">
    <property type="entry name" value="DNA_mismatch_repair_MutS_sf"/>
</dbReference>
<dbReference type="GO" id="GO:0005524">
    <property type="term" value="F:ATP binding"/>
    <property type="evidence" value="ECO:0007669"/>
    <property type="project" value="UniProtKB-KW"/>
</dbReference>
<dbReference type="KEGG" id="stae:HNV11_23000"/>
<sequence>MPPETTFRHRQQEFTQVEQVAQRRYNQLAFWRLVWFIGSVGAVWLLIRLDQQWGAVATLLIGITGFLLLLKKHQNVRQERDLNHHLAFVNQDELARLKRQYLRPETGEQFASPTHYYSGDLDVFGKHSLFRLLNRTHTHLGQNQLAAWLQAPATFEVIQQRQQAVTELKPQLDWRQKFEALAYIEETISQSPNALVTWVTSENKSLPAYLNVVRFLFPVITLGVFVAWLSGYVPGVAVLGALAVHSLVLSRTGAQAKDVSEQTFEISAALRAFRALFQQAEQVNGESARLQVIQQALTATGHSASEAISQLARLTEGLNYRRNPYFYLLFGIATLWDIHNLFRLERWRQQYGPDLSRWFDALGELEALNSLAGFAFAHPDYSTPEIVNELLTLDVRSAAHPLLPLDRSIANSLSIAGSGQTVLITGSNMSGKSTFLRTVGANVVLALAGAVVSAERFVCSPVRVFTSMRTQDSLEESTSSFYAELKRLQTLISLTKEPDALPVLYFLDEILKGTNSADRHRGAEALIRQMHRTAASGFVSTHDLELGQLTDAADFVSNYHFQSDLHNGELVFDYKLRKGICGSFNASQLMRAIGIEVNLPEGQKL</sequence>
<evidence type="ECO:0000313" key="6">
    <source>
        <dbReference type="EMBL" id="QJW92040.1"/>
    </source>
</evidence>
<dbReference type="Gene3D" id="1.10.1420.10">
    <property type="match status" value="1"/>
</dbReference>
<keyword evidence="4" id="KW-0472">Membrane</keyword>
<dbReference type="Pfam" id="PF05192">
    <property type="entry name" value="MutS_III"/>
    <property type="match status" value="1"/>
</dbReference>
<evidence type="ECO:0000313" key="7">
    <source>
        <dbReference type="Proteomes" id="UP000502756"/>
    </source>
</evidence>
<evidence type="ECO:0000259" key="5">
    <source>
        <dbReference type="SMART" id="SM00534"/>
    </source>
</evidence>
<dbReference type="SUPFAM" id="SSF52540">
    <property type="entry name" value="P-loop containing nucleoside triphosphate hydrolases"/>
    <property type="match status" value="1"/>
</dbReference>
<keyword evidence="2" id="KW-0067">ATP-binding</keyword>
<dbReference type="InterPro" id="IPR027417">
    <property type="entry name" value="P-loop_NTPase"/>
</dbReference>
<evidence type="ECO:0000256" key="2">
    <source>
        <dbReference type="ARBA" id="ARBA00022840"/>
    </source>
</evidence>
<evidence type="ECO:0000256" key="4">
    <source>
        <dbReference type="SAM" id="Phobius"/>
    </source>
</evidence>
<organism evidence="6 7">
    <name type="scientific">Spirosoma taeanense</name>
    <dbReference type="NCBI Taxonomy" id="2735870"/>
    <lineage>
        <taxon>Bacteria</taxon>
        <taxon>Pseudomonadati</taxon>
        <taxon>Bacteroidota</taxon>
        <taxon>Cytophagia</taxon>
        <taxon>Cytophagales</taxon>
        <taxon>Cytophagaceae</taxon>
        <taxon>Spirosoma</taxon>
    </lineage>
</organism>